<dbReference type="AlphaFoldDB" id="A0A6V7KNF8"/>
<reference evidence="2" key="1">
    <citation type="submission" date="2020-07" db="EMBL/GenBank/DDBJ databases">
        <authorList>
            <person name="Ferguson B K."/>
        </authorList>
    </citation>
    <scope>NUCLEOTIDE SEQUENCE</scope>
    <source>
        <strain evidence="2">L06</strain>
    </source>
</reference>
<feature type="region of interest" description="Disordered" evidence="1">
    <location>
        <begin position="228"/>
        <end position="251"/>
    </location>
</feature>
<evidence type="ECO:0000313" key="2">
    <source>
        <dbReference type="EMBL" id="CAD1565782.1"/>
    </source>
</evidence>
<feature type="region of interest" description="Disordered" evidence="1">
    <location>
        <begin position="1"/>
        <end position="43"/>
    </location>
</feature>
<gene>
    <name evidence="2" type="ORF">BBRV_LOCUS84691</name>
</gene>
<dbReference type="EMBL" id="CADCXW020000239">
    <property type="protein sequence ID" value="CAD1565782.1"/>
    <property type="molecule type" value="Genomic_DNA"/>
</dbReference>
<evidence type="ECO:0000256" key="1">
    <source>
        <dbReference type="SAM" id="MobiDB-lite"/>
    </source>
</evidence>
<accession>A0A6V7KNF8</accession>
<evidence type="ECO:0008006" key="3">
    <source>
        <dbReference type="Google" id="ProtNLM"/>
    </source>
</evidence>
<organism evidence="2">
    <name type="scientific">Bracon brevicornis</name>
    <dbReference type="NCBI Taxonomy" id="1563983"/>
    <lineage>
        <taxon>Eukaryota</taxon>
        <taxon>Metazoa</taxon>
        <taxon>Ecdysozoa</taxon>
        <taxon>Arthropoda</taxon>
        <taxon>Hexapoda</taxon>
        <taxon>Insecta</taxon>
        <taxon>Pterygota</taxon>
        <taxon>Neoptera</taxon>
        <taxon>Endopterygota</taxon>
        <taxon>Hymenoptera</taxon>
        <taxon>Apocrita</taxon>
        <taxon>Ichneumonoidea</taxon>
        <taxon>Braconidae</taxon>
        <taxon>Braconinae</taxon>
        <taxon>Bracon</taxon>
    </lineage>
</organism>
<proteinExistence type="predicted"/>
<sequence length="504" mass="56559">MSTPLNIGKEYRREGEVTPKATQARIFQSSRTGRKRRARSSPELNEDFELNLPLSLDEVARIDLDVGGHMYNLETSRPSSETKARSEAINSASKGLSAAYYKIAKAYVELATRIQTTLDIEDGVVKRFDDLFEEIKAQQSALCEVVVKESRTNMASILKDNSAQPQASRGEILELINEQLKPVIDRLDKVCTGIGESREEVRSGVQIITEKMRNEKEVTYAAVTSTGAAASSSQPKHHITVKGPNGRELSTDEGRTFYIQPTQSAMNSYRTAQDVEKTIKQCIEPRNFNLKVSRVSASSRDKGVRIQALTVDMEKLRNSEILREKGLEVREAEKMQPRLVIFGVPAETTEEELPDLVNSVNYGGEQPVDMKVIYKYKPKNNSSVTSFVLETDPIGRRRLLQKQRLFVGFSSCHVEDHIRIVQCHNCLGFGHKKAQCQKRKPTCGNCANEHETRECKEKSRQKCANCANEKRSQIAHSALDSKACPIIIAKMQSKVRSTNYTVEV</sequence>
<protein>
    <recommendedName>
        <fullName evidence="3">CCHC-type domain-containing protein</fullName>
    </recommendedName>
</protein>
<name>A0A6V7KNF8_9HYME</name>